<evidence type="ECO:0000259" key="3">
    <source>
        <dbReference type="PROSITE" id="PS51177"/>
    </source>
</evidence>
<evidence type="ECO:0000256" key="1">
    <source>
        <dbReference type="ARBA" id="ARBA00022737"/>
    </source>
</evidence>
<dbReference type="Gene3D" id="2.40.30.20">
    <property type="match status" value="2"/>
</dbReference>
<dbReference type="GO" id="GO:0009231">
    <property type="term" value="P:riboflavin biosynthetic process"/>
    <property type="evidence" value="ECO:0007669"/>
    <property type="project" value="TreeGrafter"/>
</dbReference>
<dbReference type="Pfam" id="PF00677">
    <property type="entry name" value="Lum_binding"/>
    <property type="match status" value="2"/>
</dbReference>
<dbReference type="STRING" id="1890683.A0A427YNU2"/>
<dbReference type="PROSITE" id="PS51177">
    <property type="entry name" value="LUMAZINE_BIND"/>
    <property type="match status" value="2"/>
</dbReference>
<dbReference type="OrthoDB" id="10258924at2759"/>
<comment type="caution">
    <text evidence="4">The sequence shown here is derived from an EMBL/GenBank/DDBJ whole genome shotgun (WGS) entry which is preliminary data.</text>
</comment>
<feature type="repeat" description="Lumazine-binding" evidence="2">
    <location>
        <begin position="1"/>
        <end position="101"/>
    </location>
</feature>
<dbReference type="NCBIfam" id="NF006767">
    <property type="entry name" value="PRK09289.1"/>
    <property type="match status" value="1"/>
</dbReference>
<dbReference type="NCBIfam" id="TIGR00187">
    <property type="entry name" value="ribE"/>
    <property type="match status" value="1"/>
</dbReference>
<keyword evidence="5" id="KW-1185">Reference proteome</keyword>
<dbReference type="Proteomes" id="UP000279259">
    <property type="component" value="Unassembled WGS sequence"/>
</dbReference>
<reference evidence="4 5" key="1">
    <citation type="submission" date="2018-11" db="EMBL/GenBank/DDBJ databases">
        <title>Genome sequence of Saitozyma podzolica DSM 27192.</title>
        <authorList>
            <person name="Aliyu H."/>
            <person name="Gorte O."/>
            <person name="Ochsenreither K."/>
        </authorList>
    </citation>
    <scope>NUCLEOTIDE SEQUENCE [LARGE SCALE GENOMIC DNA]</scope>
    <source>
        <strain evidence="4 5">DSM 27192</strain>
    </source>
</reference>
<feature type="domain" description="Lumazine-binding" evidence="3">
    <location>
        <begin position="1"/>
        <end position="101"/>
    </location>
</feature>
<dbReference type="AlphaFoldDB" id="A0A427YNU2"/>
<evidence type="ECO:0000256" key="2">
    <source>
        <dbReference type="PROSITE-ProRule" id="PRU00524"/>
    </source>
</evidence>
<organism evidence="4 5">
    <name type="scientific">Saitozyma podzolica</name>
    <dbReference type="NCBI Taxonomy" id="1890683"/>
    <lineage>
        <taxon>Eukaryota</taxon>
        <taxon>Fungi</taxon>
        <taxon>Dikarya</taxon>
        <taxon>Basidiomycota</taxon>
        <taxon>Agaricomycotina</taxon>
        <taxon>Tremellomycetes</taxon>
        <taxon>Tremellales</taxon>
        <taxon>Trimorphomycetaceae</taxon>
        <taxon>Saitozyma</taxon>
    </lineage>
</organism>
<dbReference type="InterPro" id="IPR001783">
    <property type="entry name" value="Lumazine-bd"/>
</dbReference>
<dbReference type="InterPro" id="IPR023366">
    <property type="entry name" value="ATP_synth_asu-like_sf"/>
</dbReference>
<dbReference type="PIRSF" id="PIRSF000498">
    <property type="entry name" value="Riboflavin_syn_A"/>
    <property type="match status" value="1"/>
</dbReference>
<protein>
    <submittedName>
        <fullName evidence="4">Riboflavin synthase alpha chain</fullName>
    </submittedName>
</protein>
<dbReference type="EMBL" id="RSCD01000005">
    <property type="protein sequence ID" value="RSH92743.1"/>
    <property type="molecule type" value="Genomic_DNA"/>
</dbReference>
<dbReference type="InterPro" id="IPR017938">
    <property type="entry name" value="Riboflavin_synthase-like_b-brl"/>
</dbReference>
<accession>A0A427YNU2</accession>
<evidence type="ECO:0000313" key="4">
    <source>
        <dbReference type="EMBL" id="RSH92743.1"/>
    </source>
</evidence>
<name>A0A427YNU2_9TREE</name>
<sequence length="242" mass="26057">MFTGLIEHLSRISTITPVSAEEGFTFTLDQAGPILGDCSIGDSICINGACLTVTSFDAAQGIFTVGLAPETLDRTNLGQAKIGDYVNCERAMAGHTRFGGHMVQGHVDTTATIDSVTPDGNSLRYIFKLSNPSLLPYLVEKGYVAIDGASLTLTVVDDKEAKFGIMLIAHSQEKLTLTKKKVGNVRYAEEASSCVSMNSRYQPGDTVNIEVDCVGKYVLGSADRIESLVERIVERKLKEKGL</sequence>
<dbReference type="PANTHER" id="PTHR21098:SF0">
    <property type="entry name" value="RIBOFLAVIN SYNTHASE"/>
    <property type="match status" value="1"/>
</dbReference>
<dbReference type="SUPFAM" id="SSF63380">
    <property type="entry name" value="Riboflavin synthase domain-like"/>
    <property type="match status" value="2"/>
</dbReference>
<keyword evidence="1" id="KW-0677">Repeat</keyword>
<proteinExistence type="predicted"/>
<dbReference type="InterPro" id="IPR026017">
    <property type="entry name" value="Lumazine-bd_dom"/>
</dbReference>
<evidence type="ECO:0000313" key="5">
    <source>
        <dbReference type="Proteomes" id="UP000279259"/>
    </source>
</evidence>
<feature type="repeat" description="Lumazine-binding" evidence="2">
    <location>
        <begin position="102"/>
        <end position="222"/>
    </location>
</feature>
<gene>
    <name evidence="4" type="primary">RIB5</name>
    <name evidence="4" type="ORF">EHS25_008189</name>
</gene>
<feature type="domain" description="Lumazine-binding" evidence="3">
    <location>
        <begin position="102"/>
        <end position="222"/>
    </location>
</feature>
<dbReference type="CDD" id="cd00402">
    <property type="entry name" value="Riboflavin_synthase_like"/>
    <property type="match status" value="1"/>
</dbReference>
<dbReference type="PANTHER" id="PTHR21098">
    <property type="entry name" value="RIBOFLAVIN SYNTHASE ALPHA CHAIN"/>
    <property type="match status" value="1"/>
</dbReference>
<dbReference type="GO" id="GO:0004746">
    <property type="term" value="F:riboflavin synthase activity"/>
    <property type="evidence" value="ECO:0007669"/>
    <property type="project" value="TreeGrafter"/>
</dbReference>